<dbReference type="Gene3D" id="1.10.8.60">
    <property type="match status" value="1"/>
</dbReference>
<dbReference type="InterPro" id="IPR049078">
    <property type="entry name" value="T7SS_EccA1-like_N"/>
</dbReference>
<dbReference type="InterPro" id="IPR003959">
    <property type="entry name" value="ATPase_AAA_core"/>
</dbReference>
<evidence type="ECO:0000256" key="1">
    <source>
        <dbReference type="ARBA" id="ARBA00004496"/>
    </source>
</evidence>
<comment type="caution">
    <text evidence="7">The sequence shown here is derived from an EMBL/GenBank/DDBJ whole genome shotgun (WGS) entry which is preliminary data.</text>
</comment>
<evidence type="ECO:0000256" key="2">
    <source>
        <dbReference type="ARBA" id="ARBA00010378"/>
    </source>
</evidence>
<protein>
    <submittedName>
        <fullName evidence="7">Type VII secretion AAA-ATPase EccA</fullName>
    </submittedName>
</protein>
<dbReference type="GO" id="GO:0005737">
    <property type="term" value="C:cytoplasm"/>
    <property type="evidence" value="ECO:0007669"/>
    <property type="project" value="UniProtKB-SubCell"/>
</dbReference>
<dbReference type="InterPro" id="IPR003593">
    <property type="entry name" value="AAA+_ATPase"/>
</dbReference>
<evidence type="ECO:0000256" key="5">
    <source>
        <dbReference type="ARBA" id="ARBA00022840"/>
    </source>
</evidence>
<feature type="domain" description="AAA+ ATPase" evidence="6">
    <location>
        <begin position="356"/>
        <end position="495"/>
    </location>
</feature>
<evidence type="ECO:0000313" key="8">
    <source>
        <dbReference type="Proteomes" id="UP000193866"/>
    </source>
</evidence>
<dbReference type="Pfam" id="PF00004">
    <property type="entry name" value="AAA"/>
    <property type="match status" value="1"/>
</dbReference>
<reference evidence="7 8" key="1">
    <citation type="submission" date="2016-01" db="EMBL/GenBank/DDBJ databases">
        <title>The new phylogeny of the genus Mycobacterium.</title>
        <authorList>
            <person name="Tarcisio F."/>
            <person name="Conor M."/>
            <person name="Antonella G."/>
            <person name="Elisabetta G."/>
            <person name="Giulia F.S."/>
            <person name="Sara T."/>
            <person name="Anna F."/>
            <person name="Clotilde B."/>
            <person name="Roberto B."/>
            <person name="Veronica D.S."/>
            <person name="Fabio R."/>
            <person name="Monica P."/>
            <person name="Olivier J."/>
            <person name="Enrico T."/>
            <person name="Nicola S."/>
        </authorList>
    </citation>
    <scope>NUCLEOTIDE SEQUENCE [LARGE SCALE GENOMIC DNA]</scope>
    <source>
        <strain evidence="7 8">DSM 45394</strain>
    </source>
</reference>
<dbReference type="STRING" id="1108812.AWC16_19750"/>
<dbReference type="InterPro" id="IPR000641">
    <property type="entry name" value="CbxX/CfxQ"/>
</dbReference>
<dbReference type="AlphaFoldDB" id="A0A1X1YBG0"/>
<name>A0A1X1YBG0_9MYCO</name>
<dbReference type="SUPFAM" id="SSF52540">
    <property type="entry name" value="P-loop containing nucleoside triphosphate hydrolases"/>
    <property type="match status" value="1"/>
</dbReference>
<sequence length="610" mass="66379">MNNGDAALLTPQTRVDEETVSRFATCCRALGITVYQRQRPADLAAARTGFAALTRVAHEQCDAWTGLAAAGDQSPGVLAAISQTSANAGALQRRLDLKPGALGFHYDTGLYLKFRATEADDFHLAHAAQLAMAGRCAEANELVAEITARRPNWNDARWMAIAVNHHAGRWSDMVKLLTPIVNDPDRDELFTHAAKIALGIALARLGMYAPALSYLEEPAGPIAVAASDGALAKGLILRAQGEDETAEEVLQDLYAANPENEQVEHALLDTSFGIVTTTAARIAARTDPWDPETEPSAEDFIDPAANERKAELLAEAERELGEFIGLSEVKNQVQRLKSSVAMEVVRKQHGLAVGQRTHHLVFAGPPGTGKTTIARVVAKIYCGLGLLKKENIKEVHRADLIGQHIGETEAKTNAIIDSALDGVLFLDEAYALVATGAKNDFGLVAIDTLLARMENDRDRLVVIVAGYRADLDRFLDTNEGLRSRFTRSIDFPSYQPPELVEIAYKMAEQRDSRFEQTALEEMQSLFAQLAAASHPDANGIARRSLDIAGNGRFVRNLVERSEEEREFRLDHSEQSGTGVFTDEELMTITTEDVRNSVAPLLRGLGLEANA</sequence>
<keyword evidence="5" id="KW-0067">ATP-binding</keyword>
<keyword evidence="4" id="KW-0547">Nucleotide-binding</keyword>
<proteinExistence type="inferred from homology"/>
<dbReference type="PRINTS" id="PR00819">
    <property type="entry name" value="CBXCFQXSUPER"/>
</dbReference>
<keyword evidence="8" id="KW-1185">Reference proteome</keyword>
<keyword evidence="3" id="KW-0963">Cytoplasm</keyword>
<dbReference type="InterPro" id="IPR050773">
    <property type="entry name" value="CbxX/CfxQ_RuBisCO_ESX"/>
</dbReference>
<dbReference type="CDD" id="cd00009">
    <property type="entry name" value="AAA"/>
    <property type="match status" value="1"/>
</dbReference>
<dbReference type="GO" id="GO:0016887">
    <property type="term" value="F:ATP hydrolysis activity"/>
    <property type="evidence" value="ECO:0007669"/>
    <property type="project" value="InterPro"/>
</dbReference>
<evidence type="ECO:0000256" key="3">
    <source>
        <dbReference type="ARBA" id="ARBA00022490"/>
    </source>
</evidence>
<dbReference type="InterPro" id="IPR041627">
    <property type="entry name" value="AAA_lid_6"/>
</dbReference>
<dbReference type="Gene3D" id="1.25.40.10">
    <property type="entry name" value="Tetratricopeptide repeat domain"/>
    <property type="match status" value="1"/>
</dbReference>
<organism evidence="7 8">
    <name type="scientific">Mycolicibacter longobardus</name>
    <dbReference type="NCBI Taxonomy" id="1108812"/>
    <lineage>
        <taxon>Bacteria</taxon>
        <taxon>Bacillati</taxon>
        <taxon>Actinomycetota</taxon>
        <taxon>Actinomycetes</taxon>
        <taxon>Mycobacteriales</taxon>
        <taxon>Mycobacteriaceae</taxon>
        <taxon>Mycolicibacter</taxon>
    </lineage>
</organism>
<dbReference type="RefSeq" id="WP_085266276.1">
    <property type="nucleotide sequence ID" value="NZ_JACKVG010000030.1"/>
</dbReference>
<dbReference type="InterPro" id="IPR011990">
    <property type="entry name" value="TPR-like_helical_dom_sf"/>
</dbReference>
<evidence type="ECO:0000256" key="4">
    <source>
        <dbReference type="ARBA" id="ARBA00022741"/>
    </source>
</evidence>
<dbReference type="EMBL" id="LQPG01000037">
    <property type="protein sequence ID" value="ORW08330.1"/>
    <property type="molecule type" value="Genomic_DNA"/>
</dbReference>
<dbReference type="GO" id="GO:0005524">
    <property type="term" value="F:ATP binding"/>
    <property type="evidence" value="ECO:0007669"/>
    <property type="project" value="UniProtKB-KW"/>
</dbReference>
<dbReference type="Proteomes" id="UP000193866">
    <property type="component" value="Unassembled WGS sequence"/>
</dbReference>
<dbReference type="PANTHER" id="PTHR43392">
    <property type="entry name" value="AAA-TYPE ATPASE FAMILY PROTEIN / ANKYRIN REPEAT FAMILY PROTEIN"/>
    <property type="match status" value="1"/>
</dbReference>
<dbReference type="PANTHER" id="PTHR43392:SF2">
    <property type="entry name" value="AAA-TYPE ATPASE FAMILY PROTEIN _ ANKYRIN REPEAT FAMILY PROTEIN"/>
    <property type="match status" value="1"/>
</dbReference>
<dbReference type="Pfam" id="PF21545">
    <property type="entry name" value="T7SS_EccA1_N"/>
    <property type="match status" value="1"/>
</dbReference>
<dbReference type="Gene3D" id="3.40.50.300">
    <property type="entry name" value="P-loop containing nucleotide triphosphate hydrolases"/>
    <property type="match status" value="1"/>
</dbReference>
<accession>A0A1X1YBG0</accession>
<comment type="subcellular location">
    <subcellularLocation>
        <location evidence="1">Cytoplasm</location>
    </subcellularLocation>
</comment>
<dbReference type="FunFam" id="3.40.50.300:FF:000216">
    <property type="entry name" value="Type VII secretion ATPase EccA"/>
    <property type="match status" value="1"/>
</dbReference>
<dbReference type="Pfam" id="PF17866">
    <property type="entry name" value="AAA_lid_6"/>
    <property type="match status" value="1"/>
</dbReference>
<dbReference type="SMART" id="SM00382">
    <property type="entry name" value="AAA"/>
    <property type="match status" value="1"/>
</dbReference>
<evidence type="ECO:0000313" key="7">
    <source>
        <dbReference type="EMBL" id="ORW08330.1"/>
    </source>
</evidence>
<dbReference type="InterPro" id="IPR027417">
    <property type="entry name" value="P-loop_NTPase"/>
</dbReference>
<dbReference type="InterPro" id="IPR023835">
    <property type="entry name" value="T7SS_EccA"/>
</dbReference>
<dbReference type="OrthoDB" id="9806903at2"/>
<comment type="similarity">
    <text evidence="2">Belongs to the CbxX/CfxQ family.</text>
</comment>
<gene>
    <name evidence="7" type="ORF">AWC16_19750</name>
</gene>
<evidence type="ECO:0000259" key="6">
    <source>
        <dbReference type="SMART" id="SM00382"/>
    </source>
</evidence>
<dbReference type="NCBIfam" id="TIGR03922">
    <property type="entry name" value="T7SS_EccA"/>
    <property type="match status" value="1"/>
</dbReference>